<sequence length="79" mass="8806">MLLDALDMGSSRTMDKFATALAPHVLAVHIHQIPNRFSVPISMYAKMELDGTFSVVPKPFKQCLIVMAFEPTVNLYVPI</sequence>
<accession>W2HEI1</accession>
<proteinExistence type="predicted"/>
<dbReference type="EMBL" id="KI684864">
    <property type="protein sequence ID" value="ETK93658.1"/>
    <property type="molecule type" value="Genomic_DNA"/>
</dbReference>
<dbReference type="Proteomes" id="UP000053236">
    <property type="component" value="Unassembled WGS sequence"/>
</dbReference>
<organism evidence="1">
    <name type="scientific">Phytophthora nicotianae</name>
    <name type="common">Potato buckeye rot agent</name>
    <name type="synonym">Phytophthora parasitica</name>
    <dbReference type="NCBI Taxonomy" id="4792"/>
    <lineage>
        <taxon>Eukaryota</taxon>
        <taxon>Sar</taxon>
        <taxon>Stramenopiles</taxon>
        <taxon>Oomycota</taxon>
        <taxon>Peronosporomycetes</taxon>
        <taxon>Peronosporales</taxon>
        <taxon>Peronosporaceae</taxon>
        <taxon>Phytophthora</taxon>
    </lineage>
</organism>
<protein>
    <submittedName>
        <fullName evidence="1">Uncharacterized protein</fullName>
    </submittedName>
</protein>
<evidence type="ECO:0000313" key="1">
    <source>
        <dbReference type="EMBL" id="ETK93658.1"/>
    </source>
</evidence>
<reference evidence="1" key="1">
    <citation type="submission" date="2013-11" db="EMBL/GenBank/DDBJ databases">
        <title>The Genome Sequence of Phytophthora parasitica CJ02B3.</title>
        <authorList>
            <consortium name="The Broad Institute Genomics Platform"/>
            <person name="Russ C."/>
            <person name="Tyler B."/>
            <person name="Panabieres F."/>
            <person name="Shan W."/>
            <person name="Tripathy S."/>
            <person name="Grunwald N."/>
            <person name="Machado M."/>
            <person name="Johnson C.S."/>
            <person name="Arredondo F."/>
            <person name="Hong C."/>
            <person name="Coffey M."/>
            <person name="Young S.K."/>
            <person name="Zeng Q."/>
            <person name="Gargeya S."/>
            <person name="Fitzgerald M."/>
            <person name="Abouelleil A."/>
            <person name="Alvarado L."/>
            <person name="Chapman S.B."/>
            <person name="Gainer-Dewar J."/>
            <person name="Goldberg J."/>
            <person name="Griggs A."/>
            <person name="Gujja S."/>
            <person name="Hansen M."/>
            <person name="Howarth C."/>
            <person name="Imamovic A."/>
            <person name="Ireland A."/>
            <person name="Larimer J."/>
            <person name="McCowan C."/>
            <person name="Murphy C."/>
            <person name="Pearson M."/>
            <person name="Poon T.W."/>
            <person name="Priest M."/>
            <person name="Roberts A."/>
            <person name="Saif S."/>
            <person name="Shea T."/>
            <person name="Sykes S."/>
            <person name="Wortman J."/>
            <person name="Nusbaum C."/>
            <person name="Birren B."/>
        </authorList>
    </citation>
    <scope>NUCLEOTIDE SEQUENCE [LARGE SCALE GENOMIC DNA]</scope>
    <source>
        <strain evidence="1">CJ02B3</strain>
    </source>
</reference>
<dbReference type="AlphaFoldDB" id="W2HEI1"/>
<gene>
    <name evidence="1" type="ORF">L915_03193</name>
</gene>
<name>W2HEI1_PHYNI</name>